<accession>A0ABQ5GC52</accession>
<dbReference type="Proteomes" id="UP001151760">
    <property type="component" value="Unassembled WGS sequence"/>
</dbReference>
<evidence type="ECO:0000313" key="3">
    <source>
        <dbReference type="Proteomes" id="UP001151760"/>
    </source>
</evidence>
<dbReference type="EMBL" id="BQNB010018322">
    <property type="protein sequence ID" value="GJT73101.1"/>
    <property type="molecule type" value="Genomic_DNA"/>
</dbReference>
<reference evidence="2" key="2">
    <citation type="submission" date="2022-01" db="EMBL/GenBank/DDBJ databases">
        <authorList>
            <person name="Yamashiro T."/>
            <person name="Shiraishi A."/>
            <person name="Satake H."/>
            <person name="Nakayama K."/>
        </authorList>
    </citation>
    <scope>NUCLEOTIDE SEQUENCE</scope>
</reference>
<gene>
    <name evidence="2" type="ORF">Tco_1032387</name>
</gene>
<keyword evidence="3" id="KW-1185">Reference proteome</keyword>
<evidence type="ECO:0000313" key="2">
    <source>
        <dbReference type="EMBL" id="GJT73101.1"/>
    </source>
</evidence>
<organism evidence="2 3">
    <name type="scientific">Tanacetum coccineum</name>
    <dbReference type="NCBI Taxonomy" id="301880"/>
    <lineage>
        <taxon>Eukaryota</taxon>
        <taxon>Viridiplantae</taxon>
        <taxon>Streptophyta</taxon>
        <taxon>Embryophyta</taxon>
        <taxon>Tracheophyta</taxon>
        <taxon>Spermatophyta</taxon>
        <taxon>Magnoliopsida</taxon>
        <taxon>eudicotyledons</taxon>
        <taxon>Gunneridae</taxon>
        <taxon>Pentapetalae</taxon>
        <taxon>asterids</taxon>
        <taxon>campanulids</taxon>
        <taxon>Asterales</taxon>
        <taxon>Asteraceae</taxon>
        <taxon>Asteroideae</taxon>
        <taxon>Anthemideae</taxon>
        <taxon>Anthemidinae</taxon>
        <taxon>Tanacetum</taxon>
    </lineage>
</organism>
<sequence length="138" mass="15904">MEKQLSLIHRFYKMMIEIVQKQFDCCNYASSLFNFFNTLQPEWSSFVSIVKQQHRIAKNANPLALVCFCSKHFNATIINNHKRSLNSYAPTSKALLPTRSHATTRHKGKEIAKPITPPSESASEEDIYPEQAQRDKDM</sequence>
<comment type="caution">
    <text evidence="2">The sequence shown here is derived from an EMBL/GenBank/DDBJ whole genome shotgun (WGS) entry which is preliminary data.</text>
</comment>
<evidence type="ECO:0000256" key="1">
    <source>
        <dbReference type="SAM" id="MobiDB-lite"/>
    </source>
</evidence>
<evidence type="ECO:0008006" key="4">
    <source>
        <dbReference type="Google" id="ProtNLM"/>
    </source>
</evidence>
<feature type="region of interest" description="Disordered" evidence="1">
    <location>
        <begin position="96"/>
        <end position="138"/>
    </location>
</feature>
<name>A0ABQ5GC52_9ASTR</name>
<proteinExistence type="predicted"/>
<reference evidence="2" key="1">
    <citation type="journal article" date="2022" name="Int. J. Mol. Sci.">
        <title>Draft Genome of Tanacetum Coccineum: Genomic Comparison of Closely Related Tanacetum-Family Plants.</title>
        <authorList>
            <person name="Yamashiro T."/>
            <person name="Shiraishi A."/>
            <person name="Nakayama K."/>
            <person name="Satake H."/>
        </authorList>
    </citation>
    <scope>NUCLEOTIDE SEQUENCE</scope>
</reference>
<protein>
    <recommendedName>
        <fullName evidence="4">THAP-type domain-containing protein</fullName>
    </recommendedName>
</protein>